<evidence type="ECO:0000313" key="2">
    <source>
        <dbReference type="Proteomes" id="UP001367508"/>
    </source>
</evidence>
<organism evidence="1 2">
    <name type="scientific">Canavalia gladiata</name>
    <name type="common">Sword bean</name>
    <name type="synonym">Dolichos gladiatus</name>
    <dbReference type="NCBI Taxonomy" id="3824"/>
    <lineage>
        <taxon>Eukaryota</taxon>
        <taxon>Viridiplantae</taxon>
        <taxon>Streptophyta</taxon>
        <taxon>Embryophyta</taxon>
        <taxon>Tracheophyta</taxon>
        <taxon>Spermatophyta</taxon>
        <taxon>Magnoliopsida</taxon>
        <taxon>eudicotyledons</taxon>
        <taxon>Gunneridae</taxon>
        <taxon>Pentapetalae</taxon>
        <taxon>rosids</taxon>
        <taxon>fabids</taxon>
        <taxon>Fabales</taxon>
        <taxon>Fabaceae</taxon>
        <taxon>Papilionoideae</taxon>
        <taxon>50 kb inversion clade</taxon>
        <taxon>NPAAA clade</taxon>
        <taxon>indigoferoid/millettioid clade</taxon>
        <taxon>Phaseoleae</taxon>
        <taxon>Canavalia</taxon>
    </lineage>
</organism>
<protein>
    <submittedName>
        <fullName evidence="1">Uncharacterized protein</fullName>
    </submittedName>
</protein>
<name>A0AAN9KBU5_CANGL</name>
<keyword evidence="2" id="KW-1185">Reference proteome</keyword>
<evidence type="ECO:0000313" key="1">
    <source>
        <dbReference type="EMBL" id="KAK7313267.1"/>
    </source>
</evidence>
<reference evidence="1 2" key="1">
    <citation type="submission" date="2024-01" db="EMBL/GenBank/DDBJ databases">
        <title>The genomes of 5 underutilized Papilionoideae crops provide insights into root nodulation and disease resistanc.</title>
        <authorList>
            <person name="Jiang F."/>
        </authorList>
    </citation>
    <scope>NUCLEOTIDE SEQUENCE [LARGE SCALE GENOMIC DNA]</scope>
    <source>
        <strain evidence="1">LVBAO_FW01</strain>
        <tissue evidence="1">Leaves</tissue>
    </source>
</reference>
<dbReference type="EMBL" id="JAYMYQ010000009">
    <property type="protein sequence ID" value="KAK7313267.1"/>
    <property type="molecule type" value="Genomic_DNA"/>
</dbReference>
<dbReference type="AlphaFoldDB" id="A0AAN9KBU5"/>
<accession>A0AAN9KBU5</accession>
<proteinExistence type="predicted"/>
<comment type="caution">
    <text evidence="1">The sequence shown here is derived from an EMBL/GenBank/DDBJ whole genome shotgun (WGS) entry which is preliminary data.</text>
</comment>
<gene>
    <name evidence="1" type="ORF">VNO77_37893</name>
</gene>
<dbReference type="Proteomes" id="UP001367508">
    <property type="component" value="Unassembled WGS sequence"/>
</dbReference>
<sequence length="157" mass="17583">MAPAYGSRSTIHSEYPQALAFTLNTRKSKNPPCRSNFPLLKEFLSHAEPCRHIRPPKGVNQLSTLAKNHYSLSNRRLSIIESLYGAFLSHGGHDRNIWLTESWSLQVPFRCFSVQNDGLTAENMSNIHELVHHLIGGHIGSDEIASFFDRITGRASG</sequence>